<dbReference type="PANTHER" id="PTHR46494">
    <property type="entry name" value="CORA FAMILY METAL ION TRANSPORTER (EUROFUNG)"/>
    <property type="match status" value="1"/>
</dbReference>
<keyword evidence="4" id="KW-1003">Cell membrane</keyword>
<dbReference type="InterPro" id="IPR002523">
    <property type="entry name" value="MgTranspt_CorA/ZnTranspt_ZntB"/>
</dbReference>
<protein>
    <submittedName>
        <fullName evidence="14">Magnesium transporter CorA</fullName>
    </submittedName>
</protein>
<name>A0A7D7QSJ3_9FLAO</name>
<dbReference type="AlphaFoldDB" id="A0A7D7QSJ3"/>
<evidence type="ECO:0000256" key="12">
    <source>
        <dbReference type="SAM" id="Phobius"/>
    </source>
</evidence>
<dbReference type="RefSeq" id="WP_181886245.1">
    <property type="nucleotide sequence ID" value="NZ_CP059472.1"/>
</dbReference>
<evidence type="ECO:0000256" key="11">
    <source>
        <dbReference type="ARBA" id="ARBA00045497"/>
    </source>
</evidence>
<evidence type="ECO:0000256" key="1">
    <source>
        <dbReference type="ARBA" id="ARBA00004651"/>
    </source>
</evidence>
<comment type="subcellular location">
    <subcellularLocation>
        <location evidence="1">Cell membrane</location>
        <topology evidence="1">Multi-pass membrane protein</topology>
    </subcellularLocation>
</comment>
<dbReference type="Proteomes" id="UP000539710">
    <property type="component" value="Unassembled WGS sequence"/>
</dbReference>
<dbReference type="KEGG" id="cbau:H1R16_00175"/>
<reference evidence="14 15" key="1">
    <citation type="submission" date="2020-07" db="EMBL/GenBank/DDBJ databases">
        <title>Chryseobacterium sp.cx-624.</title>
        <authorList>
            <person name="Yang C."/>
        </authorList>
    </citation>
    <scope>NUCLEOTIDE SEQUENCE [LARGE SCALE GENOMIC DNA]</scope>
    <source>
        <strain evidence="14">Cx-624</strain>
        <strain evidence="15">cx-624</strain>
    </source>
</reference>
<evidence type="ECO:0000256" key="8">
    <source>
        <dbReference type="ARBA" id="ARBA00023065"/>
    </source>
</evidence>
<evidence type="ECO:0000313" key="15">
    <source>
        <dbReference type="Proteomes" id="UP000515349"/>
    </source>
</evidence>
<keyword evidence="3" id="KW-0813">Transport</keyword>
<keyword evidence="9 12" id="KW-0472">Membrane</keyword>
<dbReference type="SUPFAM" id="SSF144083">
    <property type="entry name" value="Magnesium transport protein CorA, transmembrane region"/>
    <property type="match status" value="1"/>
</dbReference>
<evidence type="ECO:0000313" key="13">
    <source>
        <dbReference type="EMBL" id="MBA5246148.1"/>
    </source>
</evidence>
<dbReference type="Gene3D" id="1.20.58.340">
    <property type="entry name" value="Magnesium transport protein CorA, transmembrane region"/>
    <property type="match status" value="2"/>
</dbReference>
<dbReference type="GO" id="GO:0015087">
    <property type="term" value="F:cobalt ion transmembrane transporter activity"/>
    <property type="evidence" value="ECO:0007669"/>
    <property type="project" value="TreeGrafter"/>
</dbReference>
<dbReference type="EMBL" id="JACEUX010000001">
    <property type="protein sequence ID" value="MBA5246148.1"/>
    <property type="molecule type" value="Genomic_DNA"/>
</dbReference>
<dbReference type="Pfam" id="PF01544">
    <property type="entry name" value="CorA"/>
    <property type="match status" value="1"/>
</dbReference>
<evidence type="ECO:0000313" key="14">
    <source>
        <dbReference type="EMBL" id="QMS98468.1"/>
    </source>
</evidence>
<dbReference type="GO" id="GO:0050897">
    <property type="term" value="F:cobalt ion binding"/>
    <property type="evidence" value="ECO:0007669"/>
    <property type="project" value="TreeGrafter"/>
</dbReference>
<dbReference type="InterPro" id="IPR045861">
    <property type="entry name" value="CorA_cytoplasmic_dom"/>
</dbReference>
<dbReference type="SUPFAM" id="SSF143865">
    <property type="entry name" value="CorA soluble domain-like"/>
    <property type="match status" value="1"/>
</dbReference>
<feature type="transmembrane region" description="Helical" evidence="12">
    <location>
        <begin position="244"/>
        <end position="264"/>
    </location>
</feature>
<reference evidence="16" key="2">
    <citation type="submission" date="2020-07" db="EMBL/GenBank/DDBJ databases">
        <title>Flavobacterium sp. xlx-214.</title>
        <authorList>
            <person name="Yang C."/>
        </authorList>
    </citation>
    <scope>NUCLEOTIDE SEQUENCE [LARGE SCALE GENOMIC DNA]</scope>
    <source>
        <strain evidence="16">CX-624</strain>
    </source>
</reference>
<sequence>MPIESLFQNSQCEWIDVEAPNAGDLDFLQVKYGIDMLLLEDTKDRDHLPKYEESGDIRFFLTRQNTDMERRSLGGISDVSTKLGIFLLPGTIITVHRLKTATISETLEEISTHTGSDEVKPDRIAILLGLKVLKSFNDECDNLMQILDKLEHEVFLKHTNESEVIRRLYHLKRKSGLNMRLLNISGEWVHKFRELDLNAVEVADLKDKHTDVSSDFDHLNSQVNSLISMFLALSDQKANQVMKLLTQFSVYFLPVTFIAGVYGMNFQYMPELQSPYGYFFTLAGMAVVVIIIYLYMRRKRW</sequence>
<reference evidence="13" key="3">
    <citation type="submission" date="2020-07" db="EMBL/GenBank/DDBJ databases">
        <authorList>
            <person name="Yang C."/>
        </authorList>
    </citation>
    <scope>NUCLEOTIDE SEQUENCE</scope>
    <source>
        <strain evidence="13">Cx-624</strain>
    </source>
</reference>
<dbReference type="GO" id="GO:0015095">
    <property type="term" value="F:magnesium ion transmembrane transporter activity"/>
    <property type="evidence" value="ECO:0007669"/>
    <property type="project" value="TreeGrafter"/>
</dbReference>
<dbReference type="EMBL" id="CP059472">
    <property type="protein sequence ID" value="QMS98468.1"/>
    <property type="molecule type" value="Genomic_DNA"/>
</dbReference>
<keyword evidence="6" id="KW-0460">Magnesium</keyword>
<comment type="similarity">
    <text evidence="2">Belongs to the CorA metal ion transporter (MIT) (TC 1.A.35) family.</text>
</comment>
<organism evidence="14 15">
    <name type="scientific">Marnyiella aurantia</name>
    <dbReference type="NCBI Taxonomy" id="2758037"/>
    <lineage>
        <taxon>Bacteria</taxon>
        <taxon>Pseudomonadati</taxon>
        <taxon>Bacteroidota</taxon>
        <taxon>Flavobacteriia</taxon>
        <taxon>Flavobacteriales</taxon>
        <taxon>Weeksellaceae</taxon>
        <taxon>Marnyiella</taxon>
    </lineage>
</organism>
<gene>
    <name evidence="14" type="ORF">H1R16_00175</name>
    <name evidence="13" type="ORF">H2507_03100</name>
</gene>
<evidence type="ECO:0000256" key="9">
    <source>
        <dbReference type="ARBA" id="ARBA00023136"/>
    </source>
</evidence>
<evidence type="ECO:0000313" key="16">
    <source>
        <dbReference type="Proteomes" id="UP000539710"/>
    </source>
</evidence>
<feature type="transmembrane region" description="Helical" evidence="12">
    <location>
        <begin position="276"/>
        <end position="296"/>
    </location>
</feature>
<dbReference type="FunFam" id="1.20.58.340:FF:000004">
    <property type="entry name" value="Magnesium transport protein CorA"/>
    <property type="match status" value="1"/>
</dbReference>
<evidence type="ECO:0000256" key="2">
    <source>
        <dbReference type="ARBA" id="ARBA00009765"/>
    </source>
</evidence>
<keyword evidence="16" id="KW-1185">Reference proteome</keyword>
<comment type="function">
    <text evidence="11">Mediates influx of magnesium ions. Alternates between open and closed states. Activated by low cytoplasmic Mg(2+) levels. Inactive when cytoplasmic Mg(2+) levels are high.</text>
</comment>
<evidence type="ECO:0000256" key="3">
    <source>
        <dbReference type="ARBA" id="ARBA00022448"/>
    </source>
</evidence>
<keyword evidence="5 12" id="KW-0812">Transmembrane</keyword>
<dbReference type="PANTHER" id="PTHR46494:SF1">
    <property type="entry name" value="CORA FAMILY METAL ION TRANSPORTER (EUROFUNG)"/>
    <property type="match status" value="1"/>
</dbReference>
<evidence type="ECO:0000256" key="7">
    <source>
        <dbReference type="ARBA" id="ARBA00022989"/>
    </source>
</evidence>
<dbReference type="GO" id="GO:0005886">
    <property type="term" value="C:plasma membrane"/>
    <property type="evidence" value="ECO:0007669"/>
    <property type="project" value="UniProtKB-SubCell"/>
</dbReference>
<keyword evidence="8" id="KW-0406">Ion transport</keyword>
<comment type="catalytic activity">
    <reaction evidence="10">
        <text>Mg(2+)(in) = Mg(2+)(out)</text>
        <dbReference type="Rhea" id="RHEA:29827"/>
        <dbReference type="ChEBI" id="CHEBI:18420"/>
    </reaction>
</comment>
<keyword evidence="7 12" id="KW-1133">Transmembrane helix</keyword>
<dbReference type="Gene3D" id="3.30.460.20">
    <property type="entry name" value="CorA soluble domain-like"/>
    <property type="match status" value="1"/>
</dbReference>
<accession>A0A7D7QSJ3</accession>
<evidence type="ECO:0000256" key="10">
    <source>
        <dbReference type="ARBA" id="ARBA00034269"/>
    </source>
</evidence>
<dbReference type="GO" id="GO:0000287">
    <property type="term" value="F:magnesium ion binding"/>
    <property type="evidence" value="ECO:0007669"/>
    <property type="project" value="TreeGrafter"/>
</dbReference>
<evidence type="ECO:0000256" key="6">
    <source>
        <dbReference type="ARBA" id="ARBA00022842"/>
    </source>
</evidence>
<evidence type="ECO:0000256" key="5">
    <source>
        <dbReference type="ARBA" id="ARBA00022692"/>
    </source>
</evidence>
<dbReference type="InterPro" id="IPR045863">
    <property type="entry name" value="CorA_TM1_TM2"/>
</dbReference>
<evidence type="ECO:0000256" key="4">
    <source>
        <dbReference type="ARBA" id="ARBA00022475"/>
    </source>
</evidence>
<proteinExistence type="inferred from homology"/>
<dbReference type="Proteomes" id="UP000515349">
    <property type="component" value="Chromosome"/>
</dbReference>